<organism evidence="2 3">
    <name type="scientific">Chitinophaga rupis</name>
    <dbReference type="NCBI Taxonomy" id="573321"/>
    <lineage>
        <taxon>Bacteria</taxon>
        <taxon>Pseudomonadati</taxon>
        <taxon>Bacteroidota</taxon>
        <taxon>Chitinophagia</taxon>
        <taxon>Chitinophagales</taxon>
        <taxon>Chitinophagaceae</taxon>
        <taxon>Chitinophaga</taxon>
    </lineage>
</organism>
<dbReference type="InterPro" id="IPR025992">
    <property type="entry name" value="Haem-bd"/>
</dbReference>
<gene>
    <name evidence="2" type="ORF">SAMN04488505_11148</name>
</gene>
<dbReference type="EMBL" id="FOBB01000011">
    <property type="protein sequence ID" value="SEN54722.1"/>
    <property type="molecule type" value="Genomic_DNA"/>
</dbReference>
<evidence type="ECO:0000313" key="3">
    <source>
        <dbReference type="Proteomes" id="UP000198984"/>
    </source>
</evidence>
<dbReference type="AlphaFoldDB" id="A0A1H8HEN8"/>
<dbReference type="CDD" id="cd20753">
    <property type="entry name" value="cyt_P460_Mc-like"/>
    <property type="match status" value="1"/>
</dbReference>
<reference evidence="2 3" key="1">
    <citation type="submission" date="2016-10" db="EMBL/GenBank/DDBJ databases">
        <authorList>
            <person name="de Groot N.N."/>
        </authorList>
    </citation>
    <scope>NUCLEOTIDE SEQUENCE [LARGE SCALE GENOMIC DNA]</scope>
    <source>
        <strain evidence="2 3">DSM 21039</strain>
    </source>
</reference>
<dbReference type="Pfam" id="PF14376">
    <property type="entry name" value="Haem_bd"/>
    <property type="match status" value="1"/>
</dbReference>
<dbReference type="Pfam" id="PF16694">
    <property type="entry name" value="Cytochrome_P460"/>
    <property type="match status" value="1"/>
</dbReference>
<dbReference type="RefSeq" id="WP_089920075.1">
    <property type="nucleotide sequence ID" value="NZ_FOBB01000011.1"/>
</dbReference>
<keyword evidence="3" id="KW-1185">Reference proteome</keyword>
<dbReference type="STRING" id="573321.SAMN04488505_11148"/>
<dbReference type="SMART" id="SM01235">
    <property type="entry name" value="Haem_bd"/>
    <property type="match status" value="1"/>
</dbReference>
<dbReference type="OrthoDB" id="196738at2"/>
<dbReference type="Proteomes" id="UP000198984">
    <property type="component" value="Unassembled WGS sequence"/>
</dbReference>
<feature type="domain" description="Haem-binding" evidence="1">
    <location>
        <begin position="19"/>
        <end position="148"/>
    </location>
</feature>
<protein>
    <submittedName>
        <fullName evidence="2">Cytochrome P460</fullName>
    </submittedName>
</protein>
<evidence type="ECO:0000313" key="2">
    <source>
        <dbReference type="EMBL" id="SEN54722.1"/>
    </source>
</evidence>
<dbReference type="Gene3D" id="3.50.70.20">
    <property type="entry name" value="Cytochrome P460"/>
    <property type="match status" value="1"/>
</dbReference>
<name>A0A1H8HEN8_9BACT</name>
<sequence length="450" mass="49786">MKSLTRNTKRLGLGITIFVLFVTGMQFIQPPVQNPPVNAPMAAPGEVVEILQRACYDCHSNQTKLSWYDKVAPVSWLVSADVKEARSRFNFSTWDTLSPADQQGRVWEMVNMVLTKKMPLSTYAAIHPRSKLSEKDLAVLKKYANDLSPVNYHDTAIINEADKEFKKFREIPIPTAAVPVAANGVKYIPNYQDWQVISTTNRFDNHSIRVVYGNAIAAKAIKDNRISPFPDGSTIVKVVWNSIEEKNGDIKPGSLNSVQIMTKDGKKFPDSKGWGFAKFNGIGLKPYGNTPLFNTTCFNCHKIASGNDYVFNVPLEQQAPGKAPARAMFDAGNLQVITSFANREQQTMSVLYGNVAAKRSALFAYNTHLPGEVFKLVVYKQANNKYWYGSYINGPVESVETVAGTQSAAAAATLTYQLDQGAAPRDSAGYKMSAANRIAYIFSHRPSVFP</sequence>
<dbReference type="InterPro" id="IPR038142">
    <property type="entry name" value="Cytochrome_P460_sp"/>
</dbReference>
<dbReference type="InterPro" id="IPR032033">
    <property type="entry name" value="Cytochrome_P460"/>
</dbReference>
<accession>A0A1H8HEN8</accession>
<evidence type="ECO:0000259" key="1">
    <source>
        <dbReference type="SMART" id="SM01235"/>
    </source>
</evidence>
<proteinExistence type="predicted"/>